<sequence>MVTFMRTAKHYRRKDVKALKCSMAVKTRVRRMILKHTYQFRKANSQNLQQKTINAHPNICYLELRSKRLKKLIQCSKMRRSNEMETHVSTTSTPSNLPVVSKNGPISRSNSFLARRPQASLNVCMNDRKASSELTSSTQMHTQEQRKHLLGYWDLSCLMEVSLADNDTQVEQNHASLTESQMIHRLRQREATVSNCNPSHVSTHDQDTTQVSRPSGTGPDERPADDQNASSCVCETLACVPSRDDIELFLAEAEQSGQMMLTKRYNFDFQNHVPLQGRYEWINLTHS</sequence>
<comment type="caution">
    <text evidence="1">The sequence shown here is derived from an EMBL/GenBank/DDBJ whole genome shotgun (WGS) entry which is preliminary data.</text>
</comment>
<protein>
    <submittedName>
        <fullName evidence="1">Uncharacterized protein</fullName>
    </submittedName>
</protein>
<reference evidence="2" key="1">
    <citation type="journal article" date="2024" name="Proc. Natl. Acad. Sci. U.S.A.">
        <title>Extraordinary preservation of gene collinearity over three hundred million years revealed in homosporous lycophytes.</title>
        <authorList>
            <person name="Li C."/>
            <person name="Wickell D."/>
            <person name="Kuo L.Y."/>
            <person name="Chen X."/>
            <person name="Nie B."/>
            <person name="Liao X."/>
            <person name="Peng D."/>
            <person name="Ji J."/>
            <person name="Jenkins J."/>
            <person name="Williams M."/>
            <person name="Shu S."/>
            <person name="Plott C."/>
            <person name="Barry K."/>
            <person name="Rajasekar S."/>
            <person name="Grimwood J."/>
            <person name="Han X."/>
            <person name="Sun S."/>
            <person name="Hou Z."/>
            <person name="He W."/>
            <person name="Dai G."/>
            <person name="Sun C."/>
            <person name="Schmutz J."/>
            <person name="Leebens-Mack J.H."/>
            <person name="Li F.W."/>
            <person name="Wang L."/>
        </authorList>
    </citation>
    <scope>NUCLEOTIDE SEQUENCE [LARGE SCALE GENOMIC DNA]</scope>
    <source>
        <strain evidence="2">cv. PW_Plant_1</strain>
    </source>
</reference>
<evidence type="ECO:0000313" key="2">
    <source>
        <dbReference type="Proteomes" id="UP001162992"/>
    </source>
</evidence>
<name>A0ACC2B7Y9_DIPCM</name>
<gene>
    <name evidence="1" type="ORF">O6H91_17G071900</name>
</gene>
<organism evidence="1 2">
    <name type="scientific">Diphasiastrum complanatum</name>
    <name type="common">Issler's clubmoss</name>
    <name type="synonym">Lycopodium complanatum</name>
    <dbReference type="NCBI Taxonomy" id="34168"/>
    <lineage>
        <taxon>Eukaryota</taxon>
        <taxon>Viridiplantae</taxon>
        <taxon>Streptophyta</taxon>
        <taxon>Embryophyta</taxon>
        <taxon>Tracheophyta</taxon>
        <taxon>Lycopodiopsida</taxon>
        <taxon>Lycopodiales</taxon>
        <taxon>Lycopodiaceae</taxon>
        <taxon>Lycopodioideae</taxon>
        <taxon>Diphasiastrum</taxon>
    </lineage>
</organism>
<evidence type="ECO:0000313" key="1">
    <source>
        <dbReference type="EMBL" id="KAJ7525886.1"/>
    </source>
</evidence>
<proteinExistence type="predicted"/>
<dbReference type="Proteomes" id="UP001162992">
    <property type="component" value="Chromosome 17"/>
</dbReference>
<keyword evidence="2" id="KW-1185">Reference proteome</keyword>
<accession>A0ACC2B7Y9</accession>
<dbReference type="EMBL" id="CM055108">
    <property type="protein sequence ID" value="KAJ7525886.1"/>
    <property type="molecule type" value="Genomic_DNA"/>
</dbReference>